<evidence type="ECO:0000256" key="2">
    <source>
        <dbReference type="ARBA" id="ARBA00023098"/>
    </source>
</evidence>
<evidence type="ECO:0000256" key="1">
    <source>
        <dbReference type="ARBA" id="ARBA00022963"/>
    </source>
</evidence>
<reference evidence="4 5" key="1">
    <citation type="journal article" date="2015" name="Stand. Genomic Sci.">
        <title>Genomic Encyclopedia of Bacterial and Archaeal Type Strains, Phase III: the genomes of soil and plant-associated and newly described type strains.</title>
        <authorList>
            <person name="Whitman W.B."/>
            <person name="Woyke T."/>
            <person name="Klenk H.P."/>
            <person name="Zhou Y."/>
            <person name="Lilburn T.G."/>
            <person name="Beck B.J."/>
            <person name="De Vos P."/>
            <person name="Vandamme P."/>
            <person name="Eisen J.A."/>
            <person name="Garrity G."/>
            <person name="Hugenholtz P."/>
            <person name="Kyrpides N.C."/>
        </authorList>
    </citation>
    <scope>NUCLEOTIDE SEQUENCE [LARGE SCALE GENOMIC DNA]</scope>
    <source>
        <strain evidence="4 5">CGMCC 1.6858</strain>
    </source>
</reference>
<evidence type="ECO:0000313" key="5">
    <source>
        <dbReference type="Proteomes" id="UP000316905"/>
    </source>
</evidence>
<evidence type="ECO:0000313" key="4">
    <source>
        <dbReference type="EMBL" id="TWI53480.1"/>
    </source>
</evidence>
<dbReference type="InterPro" id="IPR000073">
    <property type="entry name" value="AB_hydrolase_1"/>
</dbReference>
<dbReference type="EMBL" id="VLKY01000008">
    <property type="protein sequence ID" value="TWI53480.1"/>
    <property type="molecule type" value="Genomic_DNA"/>
</dbReference>
<keyword evidence="5" id="KW-1185">Reference proteome</keyword>
<accession>A0A562QBB5</accession>
<dbReference type="GO" id="GO:0016787">
    <property type="term" value="F:hydrolase activity"/>
    <property type="evidence" value="ECO:0007669"/>
    <property type="project" value="UniProtKB-KW"/>
</dbReference>
<protein>
    <submittedName>
        <fullName evidence="4">Alpha-beta hydrolase superfamily lysophospholipase</fullName>
    </submittedName>
</protein>
<keyword evidence="4" id="KW-0378">Hydrolase</keyword>
<proteinExistence type="predicted"/>
<name>A0A562QBB5_9PSED</name>
<dbReference type="Proteomes" id="UP000316905">
    <property type="component" value="Unassembled WGS sequence"/>
</dbReference>
<keyword evidence="1" id="KW-0442">Lipid degradation</keyword>
<dbReference type="SUPFAM" id="SSF53474">
    <property type="entry name" value="alpha/beta-Hydrolases"/>
    <property type="match status" value="1"/>
</dbReference>
<dbReference type="OrthoDB" id="7813811at2"/>
<dbReference type="GO" id="GO:0016042">
    <property type="term" value="P:lipid catabolic process"/>
    <property type="evidence" value="ECO:0007669"/>
    <property type="project" value="UniProtKB-KW"/>
</dbReference>
<dbReference type="PANTHER" id="PTHR11005">
    <property type="entry name" value="LYSOSOMAL ACID LIPASE-RELATED"/>
    <property type="match status" value="1"/>
</dbReference>
<keyword evidence="2" id="KW-0443">Lipid metabolism</keyword>
<comment type="caution">
    <text evidence="4">The sequence shown here is derived from an EMBL/GenBank/DDBJ whole genome shotgun (WGS) entry which is preliminary data.</text>
</comment>
<dbReference type="AlphaFoldDB" id="A0A562QBB5"/>
<dbReference type="RefSeq" id="WP_158635433.1">
    <property type="nucleotide sequence ID" value="NZ_VLKY01000008.1"/>
</dbReference>
<evidence type="ECO:0000259" key="3">
    <source>
        <dbReference type="Pfam" id="PF00561"/>
    </source>
</evidence>
<gene>
    <name evidence="4" type="ORF">IQ22_02697</name>
</gene>
<dbReference type="Gene3D" id="3.40.50.1820">
    <property type="entry name" value="alpha/beta hydrolase"/>
    <property type="match status" value="1"/>
</dbReference>
<sequence>MQSSSQLFPVGLIRAELYGNLTEDVYLLKPNNSPDPSVELALTRLGRLNAPSSFGQSVVLLHGAFDNRYAWYTPRGEGLALTLVEAGFDVWIAEMRGHGLSPRNLDYVHNRLADYARYDLPAIAAFVEEQTGWPSHWIGQAMGGLSVLHGMVDGHLKQHTSVASLVMWGTTLERQWRPLSWIERRRSILSGHRTQRGAEDEPVGLLVDVERGSRALRLRKETISIMPGLERITVPLLSMAAHHDPLVPVEQCQALFDACGAPRKIFQTVDVSSAKLAPTVPLLSQREAHTHLSHLVLDWLNSFATPVGSTSLHSYGALVASG</sequence>
<feature type="domain" description="AB hydrolase-1" evidence="3">
    <location>
        <begin position="58"/>
        <end position="149"/>
    </location>
</feature>
<dbReference type="Pfam" id="PF00561">
    <property type="entry name" value="Abhydrolase_1"/>
    <property type="match status" value="1"/>
</dbReference>
<dbReference type="InterPro" id="IPR029058">
    <property type="entry name" value="AB_hydrolase_fold"/>
</dbReference>
<organism evidence="4 5">
    <name type="scientific">Pseudomonas duriflava</name>
    <dbReference type="NCBI Taxonomy" id="459528"/>
    <lineage>
        <taxon>Bacteria</taxon>
        <taxon>Pseudomonadati</taxon>
        <taxon>Pseudomonadota</taxon>
        <taxon>Gammaproteobacteria</taxon>
        <taxon>Pseudomonadales</taxon>
        <taxon>Pseudomonadaceae</taxon>
        <taxon>Pseudomonas</taxon>
    </lineage>
</organism>